<evidence type="ECO:0000313" key="1">
    <source>
        <dbReference type="EMBL" id="QLC49785.1"/>
    </source>
</evidence>
<dbReference type="RefSeq" id="WP_176964841.1">
    <property type="nucleotide sequence ID" value="NZ_CP058215.1"/>
</dbReference>
<reference evidence="1 2" key="1">
    <citation type="submission" date="2020-06" db="EMBL/GenBank/DDBJ databases">
        <title>Methanolobus halotolerans sp. nov., isolated from a saline lake Tus in Siberia.</title>
        <authorList>
            <person name="Shen Y."/>
            <person name="Chen S.-C."/>
            <person name="Lai M.-C."/>
            <person name="Huang H.-H."/>
            <person name="Chiu H.-H."/>
            <person name="Tang S.-L."/>
            <person name="Rogozin D.Y."/>
            <person name="Degermendzhy A.G."/>
        </authorList>
    </citation>
    <scope>NUCLEOTIDE SEQUENCE [LARGE SCALE GENOMIC DNA]</scope>
    <source>
        <strain evidence="1 2">DSM 21339</strain>
    </source>
</reference>
<dbReference type="InterPro" id="IPR019587">
    <property type="entry name" value="Polyketide_cyclase/dehydratase"/>
</dbReference>
<dbReference type="CDD" id="cd07822">
    <property type="entry name" value="SRPBCC_4"/>
    <property type="match status" value="1"/>
</dbReference>
<dbReference type="GeneID" id="55821162"/>
<proteinExistence type="predicted"/>
<evidence type="ECO:0000313" key="2">
    <source>
        <dbReference type="Proteomes" id="UP000509594"/>
    </source>
</evidence>
<dbReference type="OrthoDB" id="66844at2157"/>
<dbReference type="InterPro" id="IPR023393">
    <property type="entry name" value="START-like_dom_sf"/>
</dbReference>
<dbReference type="SUPFAM" id="SSF55961">
    <property type="entry name" value="Bet v1-like"/>
    <property type="match status" value="1"/>
</dbReference>
<accession>A0A7D5INM4</accession>
<dbReference type="KEGG" id="mzi:HWN40_05765"/>
<sequence>MQKICTDIEINAPADKVWHILTDFENLSSWNPFMIVKKGKLEEGKRLEVTLSIPGSRPMTFKPIVLKVDPVKEFRWSGNMWIRGIFDGEHVFRIEKLDEHRTRLIQCERFRGILAPLILHLMKENIETGFEKMNRSLKNVSEKVSKAHT</sequence>
<dbReference type="Proteomes" id="UP000509594">
    <property type="component" value="Chromosome"/>
</dbReference>
<dbReference type="Pfam" id="PF10604">
    <property type="entry name" value="Polyketide_cyc2"/>
    <property type="match status" value="1"/>
</dbReference>
<protein>
    <submittedName>
        <fullName evidence="1">SRPBCC domain-containing protein</fullName>
    </submittedName>
</protein>
<name>A0A7D5INM4_9EURY</name>
<dbReference type="Gene3D" id="3.30.530.20">
    <property type="match status" value="1"/>
</dbReference>
<dbReference type="EMBL" id="CP058215">
    <property type="protein sequence ID" value="QLC49785.1"/>
    <property type="molecule type" value="Genomic_DNA"/>
</dbReference>
<gene>
    <name evidence="1" type="ORF">HWN40_05765</name>
</gene>
<dbReference type="PANTHER" id="PTHR36166">
    <property type="entry name" value="CHROMOSOME 9, WHOLE GENOME SHOTGUN SEQUENCE"/>
    <property type="match status" value="1"/>
</dbReference>
<keyword evidence="2" id="KW-1185">Reference proteome</keyword>
<dbReference type="PANTHER" id="PTHR36166:SF1">
    <property type="entry name" value="SRPBCC DOMAIN-CONTAINING PROTEIN"/>
    <property type="match status" value="1"/>
</dbReference>
<dbReference type="AlphaFoldDB" id="A0A7D5INM4"/>
<organism evidence="1 2">
    <name type="scientific">Methanolobus zinderi</name>
    <dbReference type="NCBI Taxonomy" id="536044"/>
    <lineage>
        <taxon>Archaea</taxon>
        <taxon>Methanobacteriati</taxon>
        <taxon>Methanobacteriota</taxon>
        <taxon>Stenosarchaea group</taxon>
        <taxon>Methanomicrobia</taxon>
        <taxon>Methanosarcinales</taxon>
        <taxon>Methanosarcinaceae</taxon>
        <taxon>Methanolobus</taxon>
    </lineage>
</organism>